<evidence type="ECO:0000313" key="2">
    <source>
        <dbReference type="EMBL" id="KFB71814.1"/>
    </source>
</evidence>
<dbReference type="EMBL" id="JDVG02000487">
    <property type="protein sequence ID" value="KFB71814.1"/>
    <property type="molecule type" value="Genomic_DNA"/>
</dbReference>
<dbReference type="Proteomes" id="UP000020077">
    <property type="component" value="Unassembled WGS sequence"/>
</dbReference>
<reference evidence="2 3" key="1">
    <citation type="submission" date="2014-02" db="EMBL/GenBank/DDBJ databases">
        <title>Expanding our view of genomic diversity in Candidatus Accumulibacter clades.</title>
        <authorList>
            <person name="Skennerton C.T."/>
            <person name="Barr J.J."/>
            <person name="Slater F.R."/>
            <person name="Bond P.L."/>
            <person name="Tyson G.W."/>
        </authorList>
    </citation>
    <scope>NUCLEOTIDE SEQUENCE [LARGE SCALE GENOMIC DNA]</scope>
    <source>
        <strain evidence="3">BA-91</strain>
    </source>
</reference>
<sequence length="590" mass="66051">MPLIEVHQTVHDGQPHSRAHARLAGGEERLENAIVNVLRDTAAFVADRNAHKLAGKLGMARSTDPDRIDAYAVRRNAYLARPIDCIAGVLAEIDQDAMQMCRIDVEIRQSLVDTHRQGHASREGRSEQSGQRACLVGNGYHRNMERAAAREDQQLLHQRPGAFAGGFDLLEIRGHALRTPGSAYHRPAQPGKPEDGDQDIVEVMRNAGSHRSQNLHACRPGEAVPEFVLQALGLDAIGHILVDADHRQWRTIDGEKRLRQRTEHADLPITSANPEIHPELMALTNRRLQCRFRGRQILGQDVLGPVLVGGYGSDGRVDAVQRVGRCIPAQTPADQIIFPHPQTGRVGRQPQTLASRPLLGMALCAQGIETPLPVLQRRQGKHRRQQRGQKQPEMPGRHAAPVDMDHGARPGDADQQGRIDAGSRQRAYRRQQFFPVRIVHTVYTAQQRGRLPALDVTRKERRRARDLPFLAIGPGRYPLEALAARLHRHPYIWRVTHRRHQGTEILRKQTPYHQVSEPLCRGLQAIFFFLLDIPILLQQRPGVRATEQQQGDGQQQPLKAVSPRPICSHQAVPCRQARQTAGSTRGVRRV</sequence>
<organism evidence="2 3">
    <name type="scientific">Candidatus Accumulibacter phosphatis</name>
    <dbReference type="NCBI Taxonomy" id="327160"/>
    <lineage>
        <taxon>Bacteria</taxon>
        <taxon>Pseudomonadati</taxon>
        <taxon>Pseudomonadota</taxon>
        <taxon>Betaproteobacteria</taxon>
        <taxon>Candidatus Accumulibacter</taxon>
    </lineage>
</organism>
<feature type="region of interest" description="Disordered" evidence="1">
    <location>
        <begin position="373"/>
        <end position="425"/>
    </location>
</feature>
<comment type="caution">
    <text evidence="2">The sequence shown here is derived from an EMBL/GenBank/DDBJ whole genome shotgun (WGS) entry which is preliminary data.</text>
</comment>
<feature type="compositionally biased region" description="Basic and acidic residues" evidence="1">
    <location>
        <begin position="403"/>
        <end position="423"/>
    </location>
</feature>
<evidence type="ECO:0000256" key="1">
    <source>
        <dbReference type="SAM" id="MobiDB-lite"/>
    </source>
</evidence>
<accession>A0A080M3V4</accession>
<proteinExistence type="predicted"/>
<feature type="compositionally biased region" description="Basic residues" evidence="1">
    <location>
        <begin position="378"/>
        <end position="387"/>
    </location>
</feature>
<evidence type="ECO:0000313" key="3">
    <source>
        <dbReference type="Proteomes" id="UP000020077"/>
    </source>
</evidence>
<protein>
    <submittedName>
        <fullName evidence="2">Uncharacterized protein</fullName>
    </submittedName>
</protein>
<dbReference type="AlphaFoldDB" id="A0A080M3V4"/>
<gene>
    <name evidence="2" type="ORF">AW09_003038</name>
</gene>
<name>A0A080M3V4_9PROT</name>